<evidence type="ECO:0000256" key="1">
    <source>
        <dbReference type="ARBA" id="ARBA00022898"/>
    </source>
</evidence>
<dbReference type="InterPro" id="IPR015422">
    <property type="entry name" value="PyrdxlP-dep_Trfase_small"/>
</dbReference>
<dbReference type="GO" id="GO:0008483">
    <property type="term" value="F:transaminase activity"/>
    <property type="evidence" value="ECO:0007669"/>
    <property type="project" value="TreeGrafter"/>
</dbReference>
<dbReference type="InterPro" id="IPR004839">
    <property type="entry name" value="Aminotransferase_I/II_large"/>
</dbReference>
<keyword evidence="1" id="KW-0663">Pyridoxal phosphate</keyword>
<dbReference type="Gene3D" id="3.40.640.10">
    <property type="entry name" value="Type I PLP-dependent aspartate aminotransferase-like (Major domain)"/>
    <property type="match status" value="1"/>
</dbReference>
<sequence length="301" mass="33536">MTVTSSVSNAVECCAWALANTGDYILLGRPYFIAFKTAFGTRPGVNLLGVAVGTTDPFSMAAVRHYEVAYAEAKSQGLNVRALVLCSPHNLLGRCYPQLVIREYMKFCHLNGLHLICDEIYALSTWESPRMAHAAGFQSVLSMNIEDVMDPGMLHVVWDFGATGLTIGCLVSYLYNFPSSLADQVATSLLLDDESIMTYIATNRGRLSESYRFATEFLRVHGIAYVECNAAFFVWINLRAAMKDRAATDKDILDRLQREKVYIAPGSVYAAEERGWFRMVFAHPPEVLEEGLNRMLRGIQS</sequence>
<evidence type="ECO:0000259" key="2">
    <source>
        <dbReference type="Pfam" id="PF00155"/>
    </source>
</evidence>
<name>A0A5N6J9G7_9EURO</name>
<feature type="domain" description="Aminotransferase class I/classII large" evidence="2">
    <location>
        <begin position="3"/>
        <end position="294"/>
    </location>
</feature>
<dbReference type="InterPro" id="IPR015424">
    <property type="entry name" value="PyrdxlP-dep_Trfase"/>
</dbReference>
<keyword evidence="3" id="KW-0808">Transferase</keyword>
<dbReference type="Proteomes" id="UP000326289">
    <property type="component" value="Unassembled WGS sequence"/>
</dbReference>
<dbReference type="EMBL" id="ML732785">
    <property type="protein sequence ID" value="KAB8274930.1"/>
    <property type="molecule type" value="Genomic_DNA"/>
</dbReference>
<reference evidence="3 4" key="1">
    <citation type="submission" date="2019-04" db="EMBL/GenBank/DDBJ databases">
        <title>Fungal friends and foes A comparative genomics study of 23 Aspergillus species from section Flavi.</title>
        <authorList>
            <consortium name="DOE Joint Genome Institute"/>
            <person name="Kjaerbolling I."/>
            <person name="Vesth T.C."/>
            <person name="Frisvad J.C."/>
            <person name="Nybo J.L."/>
            <person name="Theobald S."/>
            <person name="Kildgaard S."/>
            <person name="Petersen T.I."/>
            <person name="Kuo A."/>
            <person name="Sato A."/>
            <person name="Lyhne E.K."/>
            <person name="Kogle M.E."/>
            <person name="Wiebenga A."/>
            <person name="Kun R.S."/>
            <person name="Lubbers R.J."/>
            <person name="Makela M.R."/>
            <person name="Barry K."/>
            <person name="Chovatia M."/>
            <person name="Clum A."/>
            <person name="Daum C."/>
            <person name="Haridas S."/>
            <person name="He G."/>
            <person name="LaButti K."/>
            <person name="Lipzen A."/>
            <person name="Mondo S."/>
            <person name="Pangilinan J."/>
            <person name="Riley R."/>
            <person name="Salamov A."/>
            <person name="Simmons B.A."/>
            <person name="Magnuson J.K."/>
            <person name="Henrissat B."/>
            <person name="Mortensen U.H."/>
            <person name="Larsen T.O."/>
            <person name="De vries R.P."/>
            <person name="Grigoriev I.V."/>
            <person name="Machida M."/>
            <person name="Baker S.E."/>
            <person name="Andersen M.R."/>
        </authorList>
    </citation>
    <scope>NUCLEOTIDE SEQUENCE [LARGE SCALE GENOMIC DNA]</scope>
    <source>
        <strain evidence="3 4">CBS 117635</strain>
    </source>
</reference>
<protein>
    <submittedName>
        <fullName evidence="3">Pyridoxal phosphate-dependent transferase</fullName>
    </submittedName>
</protein>
<dbReference type="InterPro" id="IPR050478">
    <property type="entry name" value="Ethylene_sulfur-biosynth"/>
</dbReference>
<dbReference type="CDD" id="cd00609">
    <property type="entry name" value="AAT_like"/>
    <property type="match status" value="1"/>
</dbReference>
<accession>A0A5N6J9G7</accession>
<dbReference type="Pfam" id="PF00155">
    <property type="entry name" value="Aminotran_1_2"/>
    <property type="match status" value="1"/>
</dbReference>
<keyword evidence="4" id="KW-1185">Reference proteome</keyword>
<evidence type="ECO:0000313" key="3">
    <source>
        <dbReference type="EMBL" id="KAB8274930.1"/>
    </source>
</evidence>
<dbReference type="Gene3D" id="3.90.1150.10">
    <property type="entry name" value="Aspartate Aminotransferase, domain 1"/>
    <property type="match status" value="1"/>
</dbReference>
<proteinExistence type="predicted"/>
<organism evidence="3 4">
    <name type="scientific">Aspergillus minisclerotigenes</name>
    <dbReference type="NCBI Taxonomy" id="656917"/>
    <lineage>
        <taxon>Eukaryota</taxon>
        <taxon>Fungi</taxon>
        <taxon>Dikarya</taxon>
        <taxon>Ascomycota</taxon>
        <taxon>Pezizomycotina</taxon>
        <taxon>Eurotiomycetes</taxon>
        <taxon>Eurotiomycetidae</taxon>
        <taxon>Eurotiales</taxon>
        <taxon>Aspergillaceae</taxon>
        <taxon>Aspergillus</taxon>
        <taxon>Aspergillus subgen. Circumdati</taxon>
    </lineage>
</organism>
<evidence type="ECO:0000313" key="4">
    <source>
        <dbReference type="Proteomes" id="UP000326289"/>
    </source>
</evidence>
<dbReference type="AlphaFoldDB" id="A0A5N6J9G7"/>
<dbReference type="PANTHER" id="PTHR43795">
    <property type="entry name" value="BIFUNCTIONAL ASPARTATE AMINOTRANSFERASE AND GLUTAMATE/ASPARTATE-PREPHENATE AMINOTRANSFERASE-RELATED"/>
    <property type="match status" value="1"/>
</dbReference>
<dbReference type="InterPro" id="IPR015421">
    <property type="entry name" value="PyrdxlP-dep_Trfase_major"/>
</dbReference>
<dbReference type="PANTHER" id="PTHR43795:SF39">
    <property type="entry name" value="AMINOTRANSFERASE CLASS I_CLASSII DOMAIN-CONTAINING PROTEIN"/>
    <property type="match status" value="1"/>
</dbReference>
<dbReference type="GO" id="GO:0030170">
    <property type="term" value="F:pyridoxal phosphate binding"/>
    <property type="evidence" value="ECO:0007669"/>
    <property type="project" value="InterPro"/>
</dbReference>
<dbReference type="SUPFAM" id="SSF53383">
    <property type="entry name" value="PLP-dependent transferases"/>
    <property type="match status" value="1"/>
</dbReference>
<dbReference type="GO" id="GO:0006520">
    <property type="term" value="P:amino acid metabolic process"/>
    <property type="evidence" value="ECO:0007669"/>
    <property type="project" value="TreeGrafter"/>
</dbReference>
<gene>
    <name evidence="3" type="ORF">BDV30DRAFT_225544</name>
</gene>